<dbReference type="Gene3D" id="3.90.75.20">
    <property type="match status" value="2"/>
</dbReference>
<organism evidence="2">
    <name type="scientific">Pithovirus LCPAC404</name>
    <dbReference type="NCBI Taxonomy" id="2506597"/>
    <lineage>
        <taxon>Viruses</taxon>
        <taxon>Pithoviruses</taxon>
    </lineage>
</organism>
<gene>
    <name evidence="2" type="ORF">LCPAC404_02430</name>
</gene>
<keyword evidence="2" id="KW-0255">Endonuclease</keyword>
<evidence type="ECO:0000313" key="2">
    <source>
        <dbReference type="EMBL" id="QBK93539.1"/>
    </source>
</evidence>
<sequence>MTGSFRCGAPIQRKGTPCKRRVKSEGLKCFKHDKEIKEMEIFRCGSIDTLKNGKPCNQRVSTKGIRCYNHIDKDEQKSLYNYCAGTTQKNNPCTYKVKTKGSFCKFHGKKKSEEVKSDILTVEDITEEGEIWKSAEPTGFSSYKVSSHYRVWSDKSNRILKGYENAHGYRVFKLTNNKGEQKQIKRHNLVGQLFLGLTEKMKKEGITMDHENRDPTDDRIENLRHATKSEQAKNRTLRGSTGKSVQKLSLDYKILETYKSHTETKQKLKLKRGLFEYLIKTGTPHNGYILRDSSFDDLPNEIWMKSDDAYPQCEPFEVSSKGRYRADGKTHLGCLNGEYKNTNLIFKHSKKRKHTTIHILIAQIFLGECPLDKHEVHHIDGDGTNNCIENLMYVTRSENVRFACGTKVRQSSLKGEFIAEYDSIVEAIEATSGGRGIELAAAGKIKTSGGYRWERS</sequence>
<dbReference type="InterPro" id="IPR036388">
    <property type="entry name" value="WH-like_DNA-bd_sf"/>
</dbReference>
<dbReference type="InterPro" id="IPR003615">
    <property type="entry name" value="HNH_nuc"/>
</dbReference>
<dbReference type="SMART" id="SM00507">
    <property type="entry name" value="HNHc"/>
    <property type="match status" value="2"/>
</dbReference>
<dbReference type="InterPro" id="IPR044925">
    <property type="entry name" value="His-Me_finger_sf"/>
</dbReference>
<feature type="domain" description="HNH nuclease" evidence="1">
    <location>
        <begin position="178"/>
        <end position="232"/>
    </location>
</feature>
<dbReference type="GO" id="GO:0004519">
    <property type="term" value="F:endonuclease activity"/>
    <property type="evidence" value="ECO:0007669"/>
    <property type="project" value="UniProtKB-KW"/>
</dbReference>
<keyword evidence="2" id="KW-0378">Hydrolase</keyword>
<feature type="domain" description="HNH nuclease" evidence="1">
    <location>
        <begin position="351"/>
        <end position="400"/>
    </location>
</feature>
<dbReference type="EMBL" id="MK500598">
    <property type="protein sequence ID" value="QBK93539.1"/>
    <property type="molecule type" value="Genomic_DNA"/>
</dbReference>
<dbReference type="CDD" id="cd00085">
    <property type="entry name" value="HNHc"/>
    <property type="match status" value="1"/>
</dbReference>
<dbReference type="Pfam" id="PF13392">
    <property type="entry name" value="HNH_3"/>
    <property type="match status" value="1"/>
</dbReference>
<dbReference type="SMART" id="SM00497">
    <property type="entry name" value="IENR1"/>
    <property type="match status" value="2"/>
</dbReference>
<evidence type="ECO:0000259" key="1">
    <source>
        <dbReference type="SMART" id="SM00507"/>
    </source>
</evidence>
<dbReference type="Gene3D" id="1.10.10.10">
    <property type="entry name" value="Winged helix-like DNA-binding domain superfamily/Winged helix DNA-binding domain"/>
    <property type="match status" value="1"/>
</dbReference>
<accession>A0A481ZF19</accession>
<protein>
    <submittedName>
        <fullName evidence="2">HNH endonuclease</fullName>
    </submittedName>
</protein>
<name>A0A481ZF19_9VIRU</name>
<reference evidence="2" key="1">
    <citation type="journal article" date="2019" name="MBio">
        <title>Virus Genomes from Deep Sea Sediments Expand the Ocean Megavirome and Support Independent Origins of Viral Gigantism.</title>
        <authorList>
            <person name="Backstrom D."/>
            <person name="Yutin N."/>
            <person name="Jorgensen S.L."/>
            <person name="Dharamshi J."/>
            <person name="Homa F."/>
            <person name="Zaremba-Niedwiedzka K."/>
            <person name="Spang A."/>
            <person name="Wolf Y.I."/>
            <person name="Koonin E.V."/>
            <person name="Ettema T.J."/>
        </authorList>
    </citation>
    <scope>NUCLEOTIDE SEQUENCE</scope>
</reference>
<dbReference type="InterPro" id="IPR003647">
    <property type="entry name" value="Intron_nuc_1_rpt"/>
</dbReference>
<keyword evidence="2" id="KW-0540">Nuclease</keyword>
<dbReference type="SUPFAM" id="SSF54060">
    <property type="entry name" value="His-Me finger endonucleases"/>
    <property type="match status" value="2"/>
</dbReference>
<proteinExistence type="predicted"/>